<accession>A0A975B058</accession>
<evidence type="ECO:0000313" key="2">
    <source>
        <dbReference type="EMBL" id="QSZ41772.1"/>
    </source>
</evidence>
<dbReference type="RefSeq" id="WP_207563056.1">
    <property type="nucleotide sequence ID" value="NZ_CP046072.1"/>
</dbReference>
<feature type="domain" description="DUF5625" evidence="1">
    <location>
        <begin position="17"/>
        <end position="154"/>
    </location>
</feature>
<dbReference type="Gene3D" id="2.60.120.790">
    <property type="match status" value="1"/>
</dbReference>
<dbReference type="KEGG" id="saqt:GJV85_06500"/>
<keyword evidence="3" id="KW-1185">Reference proteome</keyword>
<evidence type="ECO:0000259" key="1">
    <source>
        <dbReference type="Pfam" id="PF18539"/>
    </source>
</evidence>
<gene>
    <name evidence="2" type="ORF">GJV85_06500</name>
</gene>
<reference evidence="2" key="1">
    <citation type="submission" date="2019-11" db="EMBL/GenBank/DDBJ databases">
        <authorList>
            <person name="Kojima H."/>
        </authorList>
    </citation>
    <scope>NUCLEOTIDE SEQUENCE</scope>
    <source>
        <strain evidence="2">H1576</strain>
    </source>
</reference>
<evidence type="ECO:0000313" key="3">
    <source>
        <dbReference type="Proteomes" id="UP000671852"/>
    </source>
</evidence>
<dbReference type="Proteomes" id="UP000671852">
    <property type="component" value="Chromosome"/>
</dbReference>
<dbReference type="AlphaFoldDB" id="A0A975B058"/>
<protein>
    <recommendedName>
        <fullName evidence="1">DUF5625 domain-containing protein</fullName>
    </recommendedName>
</protein>
<proteinExistence type="predicted"/>
<reference evidence="2" key="2">
    <citation type="submission" date="2021-04" db="EMBL/GenBank/DDBJ databases">
        <title>Isolation and characterization of a novel species of the genus Sulfurimonas.</title>
        <authorList>
            <person name="Fukui M."/>
        </authorList>
    </citation>
    <scope>NUCLEOTIDE SEQUENCE</scope>
    <source>
        <strain evidence="2">H1576</strain>
    </source>
</reference>
<dbReference type="Pfam" id="PF18539">
    <property type="entry name" value="DUF5625"/>
    <property type="match status" value="1"/>
</dbReference>
<dbReference type="InterPro" id="IPR041008">
    <property type="entry name" value="DUF5625"/>
</dbReference>
<name>A0A975B058_9BACT</name>
<organism evidence="2 3">
    <name type="scientific">Sulfurimonas aquatica</name>
    <dbReference type="NCBI Taxonomy" id="2672570"/>
    <lineage>
        <taxon>Bacteria</taxon>
        <taxon>Pseudomonadati</taxon>
        <taxon>Campylobacterota</taxon>
        <taxon>Epsilonproteobacteria</taxon>
        <taxon>Campylobacterales</taxon>
        <taxon>Sulfurimonadaceae</taxon>
        <taxon>Sulfurimonas</taxon>
    </lineage>
</organism>
<sequence length="165" mass="18982">MWITSLCTFPPLIEDEPFSIKKENSSISIPFEAPVEKSYFLKMNFIFPTTKARLEDKFIGSRYNQYCQGDINYDEIPDDDRKGLGQPLKFKVIIQEKDGSIVFEKIVESLCRTSFKQNISTRTIASVPLLKGEYLAKITFLEKQNSLGLKDVNTTIRLDAGRWLK</sequence>
<dbReference type="EMBL" id="CP046072">
    <property type="protein sequence ID" value="QSZ41772.1"/>
    <property type="molecule type" value="Genomic_DNA"/>
</dbReference>